<dbReference type="AlphaFoldDB" id="A0A183I1H0"/>
<organism evidence="3">
    <name type="scientific">Onchocerca flexuosa</name>
    <dbReference type="NCBI Taxonomy" id="387005"/>
    <lineage>
        <taxon>Eukaryota</taxon>
        <taxon>Metazoa</taxon>
        <taxon>Ecdysozoa</taxon>
        <taxon>Nematoda</taxon>
        <taxon>Chromadorea</taxon>
        <taxon>Rhabditida</taxon>
        <taxon>Spirurina</taxon>
        <taxon>Spiruromorpha</taxon>
        <taxon>Filarioidea</taxon>
        <taxon>Onchocercidae</taxon>
        <taxon>Onchocerca</taxon>
    </lineage>
</organism>
<protein>
    <submittedName>
        <fullName evidence="3">DUF927 domain-containing protein</fullName>
    </submittedName>
</protein>
<reference evidence="1 2" key="2">
    <citation type="submission" date="2018-11" db="EMBL/GenBank/DDBJ databases">
        <authorList>
            <consortium name="Pathogen Informatics"/>
        </authorList>
    </citation>
    <scope>NUCLEOTIDE SEQUENCE [LARGE SCALE GENOMIC DNA]</scope>
</reference>
<accession>A0A183I1H0</accession>
<sequence>MTAKVGKGMKYWIRGTREYLIHLLCDRELVPLRRKGLNEERDLEGYKEWSRVGGSILFCEIRGSTAGSFVKTTNHVAEQRGEGYLKKKIGPPANDLLVNSVSKSGGGGLYPFYKAYTPSFELK</sequence>
<evidence type="ECO:0000313" key="1">
    <source>
        <dbReference type="EMBL" id="VDP14131.1"/>
    </source>
</evidence>
<reference evidence="3" key="1">
    <citation type="submission" date="2016-06" db="UniProtKB">
        <authorList>
            <consortium name="WormBaseParasite"/>
        </authorList>
    </citation>
    <scope>IDENTIFICATION</scope>
</reference>
<evidence type="ECO:0000313" key="2">
    <source>
        <dbReference type="Proteomes" id="UP000267606"/>
    </source>
</evidence>
<keyword evidence="2" id="KW-1185">Reference proteome</keyword>
<dbReference type="EMBL" id="UZAJ01040275">
    <property type="protein sequence ID" value="VDP14131.1"/>
    <property type="molecule type" value="Genomic_DNA"/>
</dbReference>
<dbReference type="WBParaSite" id="OFLC_0001358301-mRNA-1">
    <property type="protein sequence ID" value="OFLC_0001358301-mRNA-1"/>
    <property type="gene ID" value="OFLC_0001358301"/>
</dbReference>
<gene>
    <name evidence="1" type="ORF">OFLC_LOCUS13582</name>
</gene>
<dbReference type="Proteomes" id="UP000267606">
    <property type="component" value="Unassembled WGS sequence"/>
</dbReference>
<evidence type="ECO:0000313" key="3">
    <source>
        <dbReference type="WBParaSite" id="OFLC_0001358301-mRNA-1"/>
    </source>
</evidence>
<proteinExistence type="predicted"/>
<name>A0A183I1H0_9BILA</name>